<evidence type="ECO:0000313" key="2">
    <source>
        <dbReference type="Proteomes" id="UP000638014"/>
    </source>
</evidence>
<dbReference type="RefSeq" id="WP_191146267.1">
    <property type="nucleotide sequence ID" value="NZ_JACXAF010000031.1"/>
</dbReference>
<sequence>MNFKFFAFMILLLTACQEANQIEKDLEWLLHADPVKDAKKAISVGDLRYVGTIGMFADVPWFAPECISEETVRLIQVSDLVESYEQNKLQAIAPVYATAYNYQILQYQKKHGLKQCDS</sequence>
<gene>
    <name evidence="1" type="ORF">IC617_17415</name>
</gene>
<comment type="caution">
    <text evidence="1">The sequence shown here is derived from an EMBL/GenBank/DDBJ whole genome shotgun (WGS) entry which is preliminary data.</text>
</comment>
<dbReference type="EMBL" id="JACXAF010000031">
    <property type="protein sequence ID" value="MBD1391208.1"/>
    <property type="molecule type" value="Genomic_DNA"/>
</dbReference>
<organism evidence="1 2">
    <name type="scientific">Neiella litorisoli</name>
    <dbReference type="NCBI Taxonomy" id="2771431"/>
    <lineage>
        <taxon>Bacteria</taxon>
        <taxon>Pseudomonadati</taxon>
        <taxon>Pseudomonadota</taxon>
        <taxon>Gammaproteobacteria</taxon>
        <taxon>Alteromonadales</taxon>
        <taxon>Echinimonadaceae</taxon>
        <taxon>Neiella</taxon>
    </lineage>
</organism>
<name>A0A8J6QKT4_9GAMM</name>
<protein>
    <submittedName>
        <fullName evidence="1">Uncharacterized protein</fullName>
    </submittedName>
</protein>
<dbReference type="AlphaFoldDB" id="A0A8J6QKT4"/>
<dbReference type="PROSITE" id="PS51257">
    <property type="entry name" value="PROKAR_LIPOPROTEIN"/>
    <property type="match status" value="1"/>
</dbReference>
<dbReference type="Proteomes" id="UP000638014">
    <property type="component" value="Unassembled WGS sequence"/>
</dbReference>
<evidence type="ECO:0000313" key="1">
    <source>
        <dbReference type="EMBL" id="MBD1391208.1"/>
    </source>
</evidence>
<accession>A0A8J6QKT4</accession>
<keyword evidence="2" id="KW-1185">Reference proteome</keyword>
<proteinExistence type="predicted"/>
<reference evidence="1" key="1">
    <citation type="submission" date="2020-09" db="EMBL/GenBank/DDBJ databases">
        <title>A novel bacterium of genus Neiella, isolated from South China Sea.</title>
        <authorList>
            <person name="Huang H."/>
            <person name="Mo K."/>
            <person name="Hu Y."/>
        </authorList>
    </citation>
    <scope>NUCLEOTIDE SEQUENCE</scope>
    <source>
        <strain evidence="1">HB171785</strain>
    </source>
</reference>